<keyword evidence="1" id="KW-0732">Signal</keyword>
<dbReference type="EMBL" id="CP022347">
    <property type="protein sequence ID" value="ASQ31139.1"/>
    <property type="molecule type" value="Genomic_DNA"/>
</dbReference>
<reference evidence="2 3" key="1">
    <citation type="submission" date="2017-07" db="EMBL/GenBank/DDBJ databases">
        <title>Analysis of two Campylobacter avium genomes and identification of a novel hippuricase gene.</title>
        <authorList>
            <person name="Miller W.G."/>
            <person name="Chapman M.H."/>
            <person name="Yee E."/>
            <person name="Revez J."/>
            <person name="Bono J.L."/>
            <person name="Rossi M."/>
        </authorList>
    </citation>
    <scope>NUCLEOTIDE SEQUENCE [LARGE SCALE GENOMIC DNA]</scope>
    <source>
        <strain evidence="2 3">LMG 24591</strain>
    </source>
</reference>
<name>A0A222MZ65_9BACT</name>
<evidence type="ECO:0000313" key="2">
    <source>
        <dbReference type="EMBL" id="ASQ31139.1"/>
    </source>
</evidence>
<dbReference type="AlphaFoldDB" id="A0A222MZ65"/>
<organism evidence="2 3">
    <name type="scientific">Campylobacter avium LMG 24591</name>
    <dbReference type="NCBI Taxonomy" id="522484"/>
    <lineage>
        <taxon>Bacteria</taxon>
        <taxon>Pseudomonadati</taxon>
        <taxon>Campylobacterota</taxon>
        <taxon>Epsilonproteobacteria</taxon>
        <taxon>Campylobacterales</taxon>
        <taxon>Campylobacteraceae</taxon>
        <taxon>Campylobacter</taxon>
    </lineage>
</organism>
<sequence>MFKKLFVAFGALVCISTLSFATDLLAELTNGKLSDNSPGVKVLSLDEKKQVKGGYVVQAVSFQNYSNSYLSVKEYAVVALFGAGELDGGICALGKTSCYIDNATKTHSIVSKDRFKEFSREAKWQQNETLSFSVTRTISFANPFAIPQISYKTSAYVVGINSLGQVYKLRNANAYSSMIRDMKGAYEKDLKNLMGF</sequence>
<proteinExistence type="predicted"/>
<evidence type="ECO:0008006" key="4">
    <source>
        <dbReference type="Google" id="ProtNLM"/>
    </source>
</evidence>
<feature type="chain" id="PRO_5013279348" description="Bacteriocin-type signal sequence domain protein" evidence="1">
    <location>
        <begin position="22"/>
        <end position="196"/>
    </location>
</feature>
<dbReference type="RefSeq" id="WP_094325950.1">
    <property type="nucleotide sequence ID" value="NZ_CP022347.1"/>
</dbReference>
<feature type="signal peptide" evidence="1">
    <location>
        <begin position="1"/>
        <end position="21"/>
    </location>
</feature>
<dbReference type="KEGG" id="cavi:CAV_1531"/>
<dbReference type="OrthoDB" id="5356192at2"/>
<protein>
    <recommendedName>
        <fullName evidence="4">Bacteriocin-type signal sequence domain protein</fullName>
    </recommendedName>
</protein>
<accession>A0A222MZ65</accession>
<keyword evidence="3" id="KW-1185">Reference proteome</keyword>
<evidence type="ECO:0000256" key="1">
    <source>
        <dbReference type="SAM" id="SignalP"/>
    </source>
</evidence>
<dbReference type="Proteomes" id="UP000201169">
    <property type="component" value="Chromosome"/>
</dbReference>
<gene>
    <name evidence="2" type="ORF">CAV_1531</name>
</gene>
<evidence type="ECO:0000313" key="3">
    <source>
        <dbReference type="Proteomes" id="UP000201169"/>
    </source>
</evidence>